<accession>A0A9W4MBE1</accession>
<sequence length="373" mass="39784">MPRPPGAGRSARGRRTAAPRRTGGSRGRSPPARPPARASGSAPPGAAPDACRCHPSGRGSATLPSHPFLRPSFQPRRSPVSAHEPSSPWCGAERPLLPGGRPRRGSGLRTAGRGDGNIQDRGRREAAGWRRQVRAGRPGGGGRPGSVAGPRPSSHVGDLHAIAPRQTARHLSHPRVTHAHPSQGAAGSRAGRRTVPARSRDHPCAAAVPGEGGGARLHRRPHPVLERRPPGAVPGQHGRRGLARPARPGGRHDERRDLRRRERVPEHLRDAEVQAVPVRPQVLEPRPGGGRGGADHRADGVQRPARPVPGPDRLPGPEVPGAVRHPVHPVRHHRHRDRRHDRHEHAAGAQRGRLGQPRHVPARQRAGVLAPDG</sequence>
<evidence type="ECO:0000313" key="2">
    <source>
        <dbReference type="EMBL" id="CAG7646308.1"/>
    </source>
</evidence>
<protein>
    <submittedName>
        <fullName evidence="2">3',5'-cyclic-nucleotide phosphodiesterase</fullName>
        <ecNumber evidence="2">3.1.4.17</ecNumber>
    </submittedName>
</protein>
<dbReference type="Proteomes" id="UP001153328">
    <property type="component" value="Unassembled WGS sequence"/>
</dbReference>
<feature type="compositionally biased region" description="Low complexity" evidence="1">
    <location>
        <begin position="1"/>
        <end position="10"/>
    </location>
</feature>
<comment type="caution">
    <text evidence="2">The sequence shown here is derived from an EMBL/GenBank/DDBJ whole genome shotgun (WGS) entry which is preliminary data.</text>
</comment>
<dbReference type="EMBL" id="CAJVAX010000018">
    <property type="protein sequence ID" value="CAG7646308.1"/>
    <property type="molecule type" value="Genomic_DNA"/>
</dbReference>
<feature type="compositionally biased region" description="Basic and acidic residues" evidence="1">
    <location>
        <begin position="250"/>
        <end position="272"/>
    </location>
</feature>
<name>A0A9W4MBE1_9ACTN</name>
<organism evidence="2 3">
    <name type="scientific">Actinacidiphila bryophytorum</name>
    <dbReference type="NCBI Taxonomy" id="1436133"/>
    <lineage>
        <taxon>Bacteria</taxon>
        <taxon>Bacillati</taxon>
        <taxon>Actinomycetota</taxon>
        <taxon>Actinomycetes</taxon>
        <taxon>Kitasatosporales</taxon>
        <taxon>Streptomycetaceae</taxon>
        <taxon>Actinacidiphila</taxon>
    </lineage>
</organism>
<dbReference type="EC" id="3.1.4.17" evidence="2"/>
<feature type="compositionally biased region" description="Basic residues" evidence="1">
    <location>
        <begin position="325"/>
        <end position="342"/>
    </location>
</feature>
<feature type="compositionally biased region" description="Basic residues" evidence="1">
    <location>
        <begin position="167"/>
        <end position="178"/>
    </location>
</feature>
<keyword evidence="2" id="KW-0378">Hydrolase</keyword>
<dbReference type="AlphaFoldDB" id="A0A9W4MBE1"/>
<reference evidence="2" key="1">
    <citation type="submission" date="2021-06" db="EMBL/GenBank/DDBJ databases">
        <authorList>
            <person name="Arsene-Ploetze F."/>
        </authorList>
    </citation>
    <scope>NUCLEOTIDE SEQUENCE</scope>
    <source>
        <strain evidence="2">SBRY1</strain>
    </source>
</reference>
<evidence type="ECO:0000256" key="1">
    <source>
        <dbReference type="SAM" id="MobiDB-lite"/>
    </source>
</evidence>
<feature type="compositionally biased region" description="Pro residues" evidence="1">
    <location>
        <begin position="306"/>
        <end position="318"/>
    </location>
</feature>
<feature type="region of interest" description="Disordered" evidence="1">
    <location>
        <begin position="1"/>
        <end position="373"/>
    </location>
</feature>
<gene>
    <name evidence="2" type="ORF">SBRY_40381</name>
</gene>
<feature type="compositionally biased region" description="Basic and acidic residues" evidence="1">
    <location>
        <begin position="118"/>
        <end position="128"/>
    </location>
</feature>
<keyword evidence="3" id="KW-1185">Reference proteome</keyword>
<proteinExistence type="predicted"/>
<feature type="compositionally biased region" description="Low complexity" evidence="1">
    <location>
        <begin position="19"/>
        <end position="48"/>
    </location>
</feature>
<evidence type="ECO:0000313" key="3">
    <source>
        <dbReference type="Proteomes" id="UP001153328"/>
    </source>
</evidence>
<dbReference type="GO" id="GO:0004114">
    <property type="term" value="F:3',5'-cyclic-nucleotide phosphodiesterase activity"/>
    <property type="evidence" value="ECO:0007669"/>
    <property type="project" value="UniProtKB-EC"/>
</dbReference>